<reference evidence="2 3" key="1">
    <citation type="journal article" date="2022" name="Int. J. Syst. Evol. Microbiol.">
        <title>Noviherbaspirillum aridicola sp. nov., isolated from an arid soil in Pakistan.</title>
        <authorList>
            <person name="Khan I.U."/>
            <person name="Saqib M."/>
            <person name="Amin A."/>
            <person name="Hussain F."/>
            <person name="Li L."/>
            <person name="Liu Y.H."/>
            <person name="Fang B.Z."/>
            <person name="Ahmed I."/>
            <person name="Li W.J."/>
        </authorList>
    </citation>
    <scope>NUCLEOTIDE SEQUENCE [LARGE SCALE GENOMIC DNA]</scope>
    <source>
        <strain evidence="2 3">NCCP-691</strain>
    </source>
</reference>
<dbReference type="PANTHER" id="PTHR36174:SF1">
    <property type="entry name" value="LIPID II:GLYCINE GLYCYLTRANSFERASE"/>
    <property type="match status" value="1"/>
</dbReference>
<dbReference type="SUPFAM" id="SSF55729">
    <property type="entry name" value="Acyl-CoA N-acyltransferases (Nat)"/>
    <property type="match status" value="1"/>
</dbReference>
<comment type="caution">
    <text evidence="2">The sequence shown here is derived from an EMBL/GenBank/DDBJ whole genome shotgun (WGS) entry which is preliminary data.</text>
</comment>
<protein>
    <recommendedName>
        <fullName evidence="1">BioF2-like acetyltransferase domain-containing protein</fullName>
    </recommendedName>
</protein>
<evidence type="ECO:0000313" key="3">
    <source>
        <dbReference type="Proteomes" id="UP000887222"/>
    </source>
</evidence>
<dbReference type="PANTHER" id="PTHR36174">
    <property type="entry name" value="LIPID II:GLYCINE GLYCYLTRANSFERASE"/>
    <property type="match status" value="1"/>
</dbReference>
<sequence>MTTMANRHIVPDIDKLATDWVLQWLSLDDPDGRAEWERIWAAGHHKRPQDHPAYLQLVRPEGYETAAVVYRHGSAGTVLYPFFHVLINRLPGFGAVQRPLRHLCSPYGYGGALYEGDPQSADAASKRFERLFGAELRERGFVSEFVREDLFEERLAVRDDGERTVQQDNVVIRLQRDPEDIWNHYGHTIRTDVRRASRAGLRLEVDHDFERLDDFLGAYYETMQRRGADPYFYMPRQHFMVLRESFGSHAATALLHVRDGRETLASALVLYSADTLYGFLTASRQSAREKRPNHFMHHSAILWGREKGMRWYVLGGGIAPNDGLFRFKSGFDPGHTLPFRLRRVLHNPHACQMLNDVRGRHEQAQGREWTPRAGFFPPYLA</sequence>
<evidence type="ECO:0000313" key="2">
    <source>
        <dbReference type="EMBL" id="GIZ51609.1"/>
    </source>
</evidence>
<gene>
    <name evidence="2" type="ORF">NCCP691_16230</name>
</gene>
<proteinExistence type="predicted"/>
<dbReference type="Proteomes" id="UP000887222">
    <property type="component" value="Unassembled WGS sequence"/>
</dbReference>
<dbReference type="Gene3D" id="3.40.630.30">
    <property type="match status" value="1"/>
</dbReference>
<dbReference type="InterPro" id="IPR038740">
    <property type="entry name" value="BioF2-like_GNAT_dom"/>
</dbReference>
<dbReference type="InterPro" id="IPR050644">
    <property type="entry name" value="PG_Glycine_Bridge_Synth"/>
</dbReference>
<dbReference type="EMBL" id="BPMK01000006">
    <property type="protein sequence ID" value="GIZ51609.1"/>
    <property type="molecule type" value="Genomic_DNA"/>
</dbReference>
<accession>A0ABQ4Q3C9</accession>
<feature type="domain" description="BioF2-like acetyltransferase" evidence="1">
    <location>
        <begin position="188"/>
        <end position="319"/>
    </location>
</feature>
<dbReference type="InterPro" id="IPR016181">
    <property type="entry name" value="Acyl_CoA_acyltransferase"/>
</dbReference>
<dbReference type="Pfam" id="PF13480">
    <property type="entry name" value="Acetyltransf_6"/>
    <property type="match status" value="1"/>
</dbReference>
<evidence type="ECO:0000259" key="1">
    <source>
        <dbReference type="Pfam" id="PF13480"/>
    </source>
</evidence>
<keyword evidence="3" id="KW-1185">Reference proteome</keyword>
<organism evidence="2 3">
    <name type="scientific">Noviherbaspirillum aridicola</name>
    <dbReference type="NCBI Taxonomy" id="2849687"/>
    <lineage>
        <taxon>Bacteria</taxon>
        <taxon>Pseudomonadati</taxon>
        <taxon>Pseudomonadota</taxon>
        <taxon>Betaproteobacteria</taxon>
        <taxon>Burkholderiales</taxon>
        <taxon>Oxalobacteraceae</taxon>
        <taxon>Noviherbaspirillum</taxon>
    </lineage>
</organism>
<dbReference type="RefSeq" id="WP_220807773.1">
    <property type="nucleotide sequence ID" value="NZ_BPMK01000006.1"/>
</dbReference>
<name>A0ABQ4Q3C9_9BURK</name>